<evidence type="ECO:0000256" key="1">
    <source>
        <dbReference type="SAM" id="MobiDB-lite"/>
    </source>
</evidence>
<organism evidence="2 3">
    <name type="scientific">Dispira parvispora</name>
    <dbReference type="NCBI Taxonomy" id="1520584"/>
    <lineage>
        <taxon>Eukaryota</taxon>
        <taxon>Fungi</taxon>
        <taxon>Fungi incertae sedis</taxon>
        <taxon>Zoopagomycota</taxon>
        <taxon>Kickxellomycotina</taxon>
        <taxon>Dimargaritomycetes</taxon>
        <taxon>Dimargaritales</taxon>
        <taxon>Dimargaritaceae</taxon>
        <taxon>Dispira</taxon>
    </lineage>
</organism>
<dbReference type="OrthoDB" id="25872at2759"/>
<reference evidence="2" key="1">
    <citation type="submission" date="2022-07" db="EMBL/GenBank/DDBJ databases">
        <title>Phylogenomic reconstructions and comparative analyses of Kickxellomycotina fungi.</title>
        <authorList>
            <person name="Reynolds N.K."/>
            <person name="Stajich J.E."/>
            <person name="Barry K."/>
            <person name="Grigoriev I.V."/>
            <person name="Crous P."/>
            <person name="Smith M.E."/>
        </authorList>
    </citation>
    <scope>NUCLEOTIDE SEQUENCE</scope>
    <source>
        <strain evidence="2">RSA 1196</strain>
    </source>
</reference>
<accession>A0A9W8AUH0</accession>
<feature type="region of interest" description="Disordered" evidence="1">
    <location>
        <begin position="1"/>
        <end position="72"/>
    </location>
</feature>
<comment type="caution">
    <text evidence="2">The sequence shown here is derived from an EMBL/GenBank/DDBJ whole genome shotgun (WGS) entry which is preliminary data.</text>
</comment>
<sequence length="287" mass="31046">MSNQSRSNSSGQGRRSNNPSGGSTSDSSHRKGGRGRSRRNRSGAGRNVHPGSGTPGDYEGDTSMGASSNANAGGDARFTPYAGGIGRCGDSPTAECSDSATHRVRVRLPRGLTQNDIVEFITTHVRTPIQISRTEQVGNFIYLTLPTANQARSVTQLNRFHCRGRTLDINIASDRGTSRPSPSGRASFTQAQVTQTTHAITDELTRLIEARYNPGVMMLNLDNVDAVTNMRREAVAVEARSKKKSNFWPAVLKMAGRLHPETVTVSFGHNELKSLEPIARLAEFLPN</sequence>
<dbReference type="Proteomes" id="UP001150925">
    <property type="component" value="Unassembled WGS sequence"/>
</dbReference>
<feature type="compositionally biased region" description="Basic residues" evidence="1">
    <location>
        <begin position="30"/>
        <end position="41"/>
    </location>
</feature>
<dbReference type="AlphaFoldDB" id="A0A9W8AUH0"/>
<feature type="compositionally biased region" description="Low complexity" evidence="1">
    <location>
        <begin position="1"/>
        <end position="26"/>
    </location>
</feature>
<protein>
    <submittedName>
        <fullName evidence="2">Nuclear mRNA export, poly(A)+RNA binding protein</fullName>
    </submittedName>
</protein>
<name>A0A9W8AUH0_9FUNG</name>
<keyword evidence="3" id="KW-1185">Reference proteome</keyword>
<dbReference type="InterPro" id="IPR032675">
    <property type="entry name" value="LRR_dom_sf"/>
</dbReference>
<feature type="non-terminal residue" evidence="2">
    <location>
        <position position="287"/>
    </location>
</feature>
<dbReference type="Gene3D" id="3.80.10.10">
    <property type="entry name" value="Ribonuclease Inhibitor"/>
    <property type="match status" value="1"/>
</dbReference>
<gene>
    <name evidence="2" type="primary">MEX67_1</name>
    <name evidence="2" type="ORF">IWQ62_000438</name>
</gene>
<evidence type="ECO:0000313" key="3">
    <source>
        <dbReference type="Proteomes" id="UP001150925"/>
    </source>
</evidence>
<proteinExistence type="predicted"/>
<evidence type="ECO:0000313" key="2">
    <source>
        <dbReference type="EMBL" id="KAJ1969736.1"/>
    </source>
</evidence>
<dbReference type="EMBL" id="JANBPY010000028">
    <property type="protein sequence ID" value="KAJ1969736.1"/>
    <property type="molecule type" value="Genomic_DNA"/>
</dbReference>